<feature type="transmembrane region" description="Helical" evidence="1">
    <location>
        <begin position="21"/>
        <end position="39"/>
    </location>
</feature>
<keyword evidence="1" id="KW-0812">Transmembrane</keyword>
<reference evidence="2" key="1">
    <citation type="submission" date="2017-10" db="EMBL/GenBank/DDBJ databases">
        <title>Ascovirus isolated from Spodoptera litura (Noctuidae: Lepidoptera) transmitted by generalist endoparasitoid Meteorus pulchricornis (Braconidae: Hymenoptera).</title>
        <authorList>
            <person name="Arai E."/>
            <person name="Ishii K."/>
            <person name="Ishii H."/>
            <person name="Kunimi Y."/>
            <person name="Inoue M.N."/>
            <person name="Makiyama N."/>
            <person name="Sagawa S."/>
            <person name="Nakai M."/>
        </authorList>
    </citation>
    <scope>NUCLEOTIDE SEQUENCE [LARGE SCALE GENOMIC DNA]</scope>
    <source>
        <strain evidence="2">ENT01</strain>
    </source>
</reference>
<keyword evidence="1" id="KW-1133">Transmembrane helix</keyword>
<proteinExistence type="predicted"/>
<organism evidence="2">
    <name type="scientific">Heliothis virescens ascovirus 3j</name>
    <dbReference type="NCBI Taxonomy" id="1561067"/>
    <lineage>
        <taxon>Viruses</taxon>
        <taxon>Varidnaviria</taxon>
        <taxon>Bamfordvirae</taxon>
        <taxon>Nucleocytoviricota</taxon>
        <taxon>Megaviricetes</taxon>
        <taxon>Pimascovirales</taxon>
        <taxon>Pimascovirales incertae sedis</taxon>
        <taxon>Ascoviridae</taxon>
        <taxon>Ascovirus</taxon>
    </lineage>
</organism>
<protein>
    <submittedName>
        <fullName evidence="2">Uncharacterized protein</fullName>
    </submittedName>
</protein>
<evidence type="ECO:0000313" key="2">
    <source>
        <dbReference type="EMBL" id="BBB16524.1"/>
    </source>
</evidence>
<sequence length="220" mass="24202">MIAAVLPLIYHCEMKMVQSQSLIFYSTLAVLLCVALVQVDGFDVTSSVMSALEPVMGVVRKVKEMLEDVKDKVSTIVSDVKSIKTDTVAKVSELATSAKSMASEMKQLVNITIFIDKIKHAISKEDVTDLEIFVTNFIIDLVQNVAHTVHKRWPIPTYVALATLVTLAILGLIGLLLLCIVSCRLTKLQSHITDAKRTQESRQFTGDVFPRPITVDGING</sequence>
<accession>A0A2Z5V8M3</accession>
<feature type="transmembrane region" description="Helical" evidence="1">
    <location>
        <begin position="158"/>
        <end position="181"/>
    </location>
</feature>
<evidence type="ECO:0000256" key="1">
    <source>
        <dbReference type="SAM" id="Phobius"/>
    </source>
</evidence>
<dbReference type="Proteomes" id="UP000317522">
    <property type="component" value="Segment"/>
</dbReference>
<dbReference type="EMBL" id="LC332918">
    <property type="protein sequence ID" value="BBB16524.1"/>
    <property type="molecule type" value="Genomic_DNA"/>
</dbReference>
<name>A0A2Z5V8M3_9VIRU</name>
<keyword evidence="1" id="KW-0472">Membrane</keyword>